<dbReference type="AlphaFoldDB" id="A0A5D6WA74"/>
<dbReference type="OrthoDB" id="9789552at2"/>
<accession>A0A5D6WA74</accession>
<reference evidence="1 2" key="1">
    <citation type="submission" date="2019-08" db="EMBL/GenBank/DDBJ databases">
        <title>Selenomonas sp. mPRGC5 and Selenomonas sp. mPRGC8 isolated from ruminal fluid of dairy goat (Capra hircus).</title>
        <authorList>
            <person name="Poothong S."/>
            <person name="Nuengjamnong C."/>
            <person name="Tanasupawat S."/>
        </authorList>
    </citation>
    <scope>NUCLEOTIDE SEQUENCE [LARGE SCALE GENOMIC DNA]</scope>
    <source>
        <strain evidence="2">mPRGC5</strain>
    </source>
</reference>
<sequence>MFEGDDFLKLARILLGGILILAANVFLLGSVEAAKGKLVFIPHDTRPISCEETADVARAAGYEVIVPPRNILSDGVDKPGNPEKLWDWAEQNIKGADGAMFSSDSMIYGGLVPSRNHELTEQELCSRVKRFEKLRQENPKLNLYVFSSIMRTPRSGLYSGNAEPAYYQHYGADIFQATAYADKEEMQGLEPIEKKAMMLHEQSVPAKVWKDWRTRREKNVKVNEQLIDLTRKGVISYLVVGKDDNAHFSQTHREGRELAKYGKDIPSTRFQVLAGIDEFGALLLSRAINDLEKQIPFIYVQYNEGKGGATIPGYSDAPIDETIRDSVRTAGGMVVNSPKRADFILLVNTNADGRTGEANQVTSAGGGIANDGRDRGTTKHFVQLIQKNLTYGSAVGVADIAFANGADNALMQALYNDNLLYKLRAYGGWNTPTNTTGFVIATGLLSGRMTDEAADRLLTRRYIEDWGYQSVVRTQMAKSIAGFRRWDVYSNMGNMEPGIVSRINILMREFAIKYLPPYEGLDTMKVTLPWHRMFEADFNY</sequence>
<proteinExistence type="predicted"/>
<name>A0A5D6WA74_9FIRM</name>
<organism evidence="1 2">
    <name type="scientific">Selenomonas ruminis</name>
    <dbReference type="NCBI Taxonomy" id="2593411"/>
    <lineage>
        <taxon>Bacteria</taxon>
        <taxon>Bacillati</taxon>
        <taxon>Bacillota</taxon>
        <taxon>Negativicutes</taxon>
        <taxon>Selenomonadales</taxon>
        <taxon>Selenomonadaceae</taxon>
        <taxon>Selenomonas</taxon>
    </lineage>
</organism>
<dbReference type="Proteomes" id="UP000323646">
    <property type="component" value="Unassembled WGS sequence"/>
</dbReference>
<keyword evidence="2" id="KW-1185">Reference proteome</keyword>
<evidence type="ECO:0000313" key="2">
    <source>
        <dbReference type="Proteomes" id="UP000323646"/>
    </source>
</evidence>
<evidence type="ECO:0000313" key="1">
    <source>
        <dbReference type="EMBL" id="TYZ24720.1"/>
    </source>
</evidence>
<protein>
    <submittedName>
        <fullName evidence="1">DUF4127 family protein</fullName>
    </submittedName>
</protein>
<dbReference type="Pfam" id="PF13552">
    <property type="entry name" value="DUF4127"/>
    <property type="match status" value="1"/>
</dbReference>
<gene>
    <name evidence="1" type="ORF">FZ040_01370</name>
</gene>
<dbReference type="EMBL" id="VTOY01000001">
    <property type="protein sequence ID" value="TYZ24720.1"/>
    <property type="molecule type" value="Genomic_DNA"/>
</dbReference>
<dbReference type="InterPro" id="IPR025394">
    <property type="entry name" value="DUF4127"/>
</dbReference>
<comment type="caution">
    <text evidence="1">The sequence shown here is derived from an EMBL/GenBank/DDBJ whole genome shotgun (WGS) entry which is preliminary data.</text>
</comment>